<feature type="signal peptide" evidence="1">
    <location>
        <begin position="1"/>
        <end position="22"/>
    </location>
</feature>
<feature type="chain" id="PRO_5025570004" description="GOLD domain-containing protein" evidence="1">
    <location>
        <begin position="23"/>
        <end position="118"/>
    </location>
</feature>
<keyword evidence="1" id="KW-0732">Signal</keyword>
<organism evidence="2 3">
    <name type="scientific">Gymnopus androsaceus JB14</name>
    <dbReference type="NCBI Taxonomy" id="1447944"/>
    <lineage>
        <taxon>Eukaryota</taxon>
        <taxon>Fungi</taxon>
        <taxon>Dikarya</taxon>
        <taxon>Basidiomycota</taxon>
        <taxon>Agaricomycotina</taxon>
        <taxon>Agaricomycetes</taxon>
        <taxon>Agaricomycetidae</taxon>
        <taxon>Agaricales</taxon>
        <taxon>Marasmiineae</taxon>
        <taxon>Omphalotaceae</taxon>
        <taxon>Gymnopus</taxon>
    </lineage>
</organism>
<dbReference type="OrthoDB" id="2922407at2759"/>
<evidence type="ECO:0000313" key="3">
    <source>
        <dbReference type="Proteomes" id="UP000799118"/>
    </source>
</evidence>
<keyword evidence="3" id="KW-1185">Reference proteome</keyword>
<evidence type="ECO:0008006" key="4">
    <source>
        <dbReference type="Google" id="ProtNLM"/>
    </source>
</evidence>
<accession>A0A6A4GQZ9</accession>
<sequence length="118" mass="12759">MKSSLYLRLLLICAAGIVQVKTLQVDVPSSVERRCQIPATITRDSDDDPETFVVAYVVDPLSFTEFVATPTDTSPTPQTVLFSIASPGLFHLEVTDDTHTAVLATSTPFTVTNSINPC</sequence>
<reference evidence="2" key="1">
    <citation type="journal article" date="2019" name="Environ. Microbiol.">
        <title>Fungal ecological strategies reflected in gene transcription - a case study of two litter decomposers.</title>
        <authorList>
            <person name="Barbi F."/>
            <person name="Kohler A."/>
            <person name="Barry K."/>
            <person name="Baskaran P."/>
            <person name="Daum C."/>
            <person name="Fauchery L."/>
            <person name="Ihrmark K."/>
            <person name="Kuo A."/>
            <person name="LaButti K."/>
            <person name="Lipzen A."/>
            <person name="Morin E."/>
            <person name="Grigoriev I.V."/>
            <person name="Henrissat B."/>
            <person name="Lindahl B."/>
            <person name="Martin F."/>
        </authorList>
    </citation>
    <scope>NUCLEOTIDE SEQUENCE</scope>
    <source>
        <strain evidence="2">JB14</strain>
    </source>
</reference>
<gene>
    <name evidence="2" type="ORF">BT96DRAFT_1025597</name>
</gene>
<proteinExistence type="predicted"/>
<evidence type="ECO:0000256" key="1">
    <source>
        <dbReference type="SAM" id="SignalP"/>
    </source>
</evidence>
<evidence type="ECO:0000313" key="2">
    <source>
        <dbReference type="EMBL" id="KAE9388078.1"/>
    </source>
</evidence>
<dbReference type="AlphaFoldDB" id="A0A6A4GQZ9"/>
<name>A0A6A4GQZ9_9AGAR</name>
<dbReference type="EMBL" id="ML769763">
    <property type="protein sequence ID" value="KAE9388078.1"/>
    <property type="molecule type" value="Genomic_DNA"/>
</dbReference>
<dbReference type="Proteomes" id="UP000799118">
    <property type="component" value="Unassembled WGS sequence"/>
</dbReference>
<protein>
    <recommendedName>
        <fullName evidence="4">GOLD domain-containing protein</fullName>
    </recommendedName>
</protein>